<gene>
    <name evidence="11" type="ORF">DDB_G0281991</name>
</gene>
<comment type="caution">
    <text evidence="11">The sequence shown here is derived from an EMBL/GenBank/DDBJ whole genome shotgun (WGS) entry which is preliminary data.</text>
</comment>
<evidence type="ECO:0000259" key="9">
    <source>
        <dbReference type="Pfam" id="PF08743"/>
    </source>
</evidence>
<dbReference type="Pfam" id="PF15412">
    <property type="entry name" value="Nse4-Nse3_bdg"/>
    <property type="match status" value="1"/>
</dbReference>
<dbReference type="RefSeq" id="XP_640395.1">
    <property type="nucleotide sequence ID" value="XM_635303.1"/>
</dbReference>
<dbReference type="GO" id="GO:0030915">
    <property type="term" value="C:Smc5-Smc6 complex"/>
    <property type="evidence" value="ECO:0000318"/>
    <property type="project" value="GO_Central"/>
</dbReference>
<dbReference type="dictyBase" id="DDB_G0281991">
    <property type="gene designation" value="nse4"/>
</dbReference>
<keyword evidence="12" id="KW-1185">Reference proteome</keyword>
<dbReference type="HOGENOM" id="CLU_041037_3_1_1"/>
<feature type="compositionally biased region" description="Polar residues" evidence="8">
    <location>
        <begin position="358"/>
        <end position="367"/>
    </location>
</feature>
<dbReference type="FunCoup" id="Q54T56">
    <property type="interactions" value="403"/>
</dbReference>
<feature type="region of interest" description="Disordered" evidence="8">
    <location>
        <begin position="343"/>
        <end position="367"/>
    </location>
</feature>
<dbReference type="PhylomeDB" id="Q54T56"/>
<evidence type="ECO:0000259" key="10">
    <source>
        <dbReference type="Pfam" id="PF15412"/>
    </source>
</evidence>
<accession>Q54T56</accession>
<dbReference type="eggNOG" id="KOG2866">
    <property type="taxonomic scope" value="Eukaryota"/>
</dbReference>
<feature type="compositionally biased region" description="Polar residues" evidence="8">
    <location>
        <begin position="226"/>
        <end position="236"/>
    </location>
</feature>
<dbReference type="Reactome" id="R-DDI-3108214">
    <property type="pathway name" value="SUMOylation of DNA damage response and repair proteins"/>
</dbReference>
<keyword evidence="4 7" id="KW-0233">DNA recombination</keyword>
<comment type="similarity">
    <text evidence="2 7">Belongs to the NSE4 family.</text>
</comment>
<dbReference type="EMBL" id="AAFI02000044">
    <property type="protein sequence ID" value="EAL66417.1"/>
    <property type="molecule type" value="Genomic_DNA"/>
</dbReference>
<dbReference type="GeneID" id="8623350"/>
<dbReference type="GO" id="GO:0005634">
    <property type="term" value="C:nucleus"/>
    <property type="evidence" value="ECO:0000314"/>
    <property type="project" value="dictyBase"/>
</dbReference>
<evidence type="ECO:0000256" key="3">
    <source>
        <dbReference type="ARBA" id="ARBA00022763"/>
    </source>
</evidence>
<dbReference type="InParanoid" id="Q54T56"/>
<keyword evidence="5 7" id="KW-0234">DNA repair</keyword>
<reference evidence="11 12" key="1">
    <citation type="journal article" date="2005" name="Nature">
        <title>The genome of the social amoeba Dictyostelium discoideum.</title>
        <authorList>
            <consortium name="The Dictyostelium discoideum Sequencing Consortium"/>
            <person name="Eichinger L."/>
            <person name="Pachebat J.A."/>
            <person name="Glockner G."/>
            <person name="Rajandream M.A."/>
            <person name="Sucgang R."/>
            <person name="Berriman M."/>
            <person name="Song J."/>
            <person name="Olsen R."/>
            <person name="Szafranski K."/>
            <person name="Xu Q."/>
            <person name="Tunggal B."/>
            <person name="Kummerfeld S."/>
            <person name="Madera M."/>
            <person name="Konfortov B.A."/>
            <person name="Rivero F."/>
            <person name="Bankier A.T."/>
            <person name="Lehmann R."/>
            <person name="Hamlin N."/>
            <person name="Davies R."/>
            <person name="Gaudet P."/>
            <person name="Fey P."/>
            <person name="Pilcher K."/>
            <person name="Chen G."/>
            <person name="Saunders D."/>
            <person name="Sodergren E."/>
            <person name="Davis P."/>
            <person name="Kerhornou A."/>
            <person name="Nie X."/>
            <person name="Hall N."/>
            <person name="Anjard C."/>
            <person name="Hemphill L."/>
            <person name="Bason N."/>
            <person name="Farbrother P."/>
            <person name="Desany B."/>
            <person name="Just E."/>
            <person name="Morio T."/>
            <person name="Rost R."/>
            <person name="Churcher C."/>
            <person name="Cooper J."/>
            <person name="Haydock S."/>
            <person name="van Driessche N."/>
            <person name="Cronin A."/>
            <person name="Goodhead I."/>
            <person name="Muzny D."/>
            <person name="Mourier T."/>
            <person name="Pain A."/>
            <person name="Lu M."/>
            <person name="Harper D."/>
            <person name="Lindsay R."/>
            <person name="Hauser H."/>
            <person name="James K."/>
            <person name="Quiles M."/>
            <person name="Madan Babu M."/>
            <person name="Saito T."/>
            <person name="Buchrieser C."/>
            <person name="Wardroper A."/>
            <person name="Felder M."/>
            <person name="Thangavelu M."/>
            <person name="Johnson D."/>
            <person name="Knights A."/>
            <person name="Loulseged H."/>
            <person name="Mungall K."/>
            <person name="Oliver K."/>
            <person name="Price C."/>
            <person name="Quail M.A."/>
            <person name="Urushihara H."/>
            <person name="Hernandez J."/>
            <person name="Rabbinowitsch E."/>
            <person name="Steffen D."/>
            <person name="Sanders M."/>
            <person name="Ma J."/>
            <person name="Kohara Y."/>
            <person name="Sharp S."/>
            <person name="Simmonds M."/>
            <person name="Spiegler S."/>
            <person name="Tivey A."/>
            <person name="Sugano S."/>
            <person name="White B."/>
            <person name="Walker D."/>
            <person name="Woodward J."/>
            <person name="Winckler T."/>
            <person name="Tanaka Y."/>
            <person name="Shaulsky G."/>
            <person name="Schleicher M."/>
            <person name="Weinstock G."/>
            <person name="Rosenthal A."/>
            <person name="Cox E.C."/>
            <person name="Chisholm R.L."/>
            <person name="Gibbs R."/>
            <person name="Loomis W.F."/>
            <person name="Platzer M."/>
            <person name="Kay R.R."/>
            <person name="Williams J."/>
            <person name="Dear P.H."/>
            <person name="Noegel A.A."/>
            <person name="Barrell B."/>
            <person name="Kuspa A."/>
        </authorList>
    </citation>
    <scope>NUCLEOTIDE SEQUENCE [LARGE SCALE GENOMIC DNA]</scope>
    <source>
        <strain evidence="11 12">AX4</strain>
    </source>
</reference>
<keyword evidence="6 7" id="KW-0539">Nucleus</keyword>
<dbReference type="GO" id="GO:0009411">
    <property type="term" value="P:response to UV"/>
    <property type="evidence" value="ECO:0000315"/>
    <property type="project" value="dictyBase"/>
</dbReference>
<organism evidence="11 12">
    <name type="scientific">Dictyostelium discoideum</name>
    <name type="common">Social amoeba</name>
    <dbReference type="NCBI Taxonomy" id="44689"/>
    <lineage>
        <taxon>Eukaryota</taxon>
        <taxon>Amoebozoa</taxon>
        <taxon>Evosea</taxon>
        <taxon>Eumycetozoa</taxon>
        <taxon>Dictyostelia</taxon>
        <taxon>Dictyosteliales</taxon>
        <taxon>Dictyosteliaceae</taxon>
        <taxon>Dictyostelium</taxon>
    </lineage>
</organism>
<dbReference type="InterPro" id="IPR014854">
    <property type="entry name" value="Nse4_C"/>
</dbReference>
<evidence type="ECO:0000256" key="4">
    <source>
        <dbReference type="ARBA" id="ARBA00023172"/>
    </source>
</evidence>
<evidence type="ECO:0000256" key="5">
    <source>
        <dbReference type="ARBA" id="ARBA00023204"/>
    </source>
</evidence>
<dbReference type="SMR" id="Q54T56"/>
<dbReference type="GO" id="GO:0006281">
    <property type="term" value="P:DNA repair"/>
    <property type="evidence" value="ECO:0000318"/>
    <property type="project" value="GO_Central"/>
</dbReference>
<dbReference type="PaxDb" id="44689-DDB0205075"/>
<comment type="subunit">
    <text evidence="7">Component of the SMC5-SMC6 complex.</text>
</comment>
<dbReference type="GO" id="GO:0006310">
    <property type="term" value="P:DNA recombination"/>
    <property type="evidence" value="ECO:0007669"/>
    <property type="project" value="UniProtKB-UniRule"/>
</dbReference>
<dbReference type="PANTHER" id="PTHR16140:SF0">
    <property type="entry name" value="NON-STRUCTURAL MAINTENANCE OF CHROMOSOMES ELEMENT 4"/>
    <property type="match status" value="1"/>
</dbReference>
<dbReference type="STRING" id="44689.Q54T56"/>
<dbReference type="OMA" id="FMGINRT"/>
<dbReference type="Pfam" id="PF08743">
    <property type="entry name" value="Nse4_C"/>
    <property type="match status" value="1"/>
</dbReference>
<feature type="region of interest" description="Disordered" evidence="8">
    <location>
        <begin position="1"/>
        <end position="58"/>
    </location>
</feature>
<feature type="domain" description="Nse4/EID protein Nse3/MAGE-binding" evidence="10">
    <location>
        <begin position="112"/>
        <end position="160"/>
    </location>
</feature>
<dbReference type="GO" id="GO:0030587">
    <property type="term" value="P:sorocarp development"/>
    <property type="evidence" value="ECO:0000315"/>
    <property type="project" value="dictyBase"/>
</dbReference>
<comment type="function">
    <text evidence="7">Component of the SMC5-SMC6 complex, that promotes sister chromatid alignment after DNA damage and facilitates double-stranded DNA breaks (DSBs) repair via homologous recombination between sister chromatids.</text>
</comment>
<evidence type="ECO:0000256" key="2">
    <source>
        <dbReference type="ARBA" id="ARBA00008997"/>
    </source>
</evidence>
<keyword evidence="3 7" id="KW-0227">DNA damage</keyword>
<sequence length="367" mass="41514">MNRNNSNGVGSSTGAGSSQSGIDNNNNNNNNSNNNNNRQQDESPNSKKVVKKQQQTIGERRELRKKYRTLIQDVSGNKSELILPSSDGLLRSLKKADNLYNNVLQAREAVLDSELLALASQFGVEQAQKFKVSLNGFDSFGLVNRYKERLTFYTDENNNNNSTINKTGWEKLSQLYHTHFHTVPDFDFMYGPINFEPEEKKVRAPRKLTQKDQPVGAAKHAEKITDTSNQVESETTSSRVQVMKQYIEKNPGKSFIDLVVDETSFAQTVENIFYFSFLLKDGHVKIAKDNEEMIIQTTLPPEEKDYQSKNAQLTHSVVKLDFNTWNDLKDISDLSFHMEEELQQFKNRRGGGGGGGSSTQTHTSTRK</sequence>
<dbReference type="KEGG" id="ddi:DDB_G0281991"/>
<dbReference type="Proteomes" id="UP000002195">
    <property type="component" value="Unassembled WGS sequence"/>
</dbReference>
<dbReference type="InterPro" id="IPR029225">
    <property type="entry name" value="Nse4_Nse3-bd"/>
</dbReference>
<dbReference type="AlphaFoldDB" id="Q54T56"/>
<protein>
    <recommendedName>
        <fullName evidence="7">Non-structural maintenance of chromosomes element 4</fullName>
    </recommendedName>
</protein>
<dbReference type="GO" id="GO:0010628">
    <property type="term" value="P:positive regulation of gene expression"/>
    <property type="evidence" value="ECO:0000315"/>
    <property type="project" value="dictyBase"/>
</dbReference>
<evidence type="ECO:0000256" key="1">
    <source>
        <dbReference type="ARBA" id="ARBA00004123"/>
    </source>
</evidence>
<dbReference type="PANTHER" id="PTHR16140">
    <property type="entry name" value="NON-STRUCTURAL MAINTENANCE OF CHROMOSOMES ELEMENT 4"/>
    <property type="match status" value="1"/>
</dbReference>
<evidence type="ECO:0000256" key="8">
    <source>
        <dbReference type="SAM" id="MobiDB-lite"/>
    </source>
</evidence>
<evidence type="ECO:0000313" key="12">
    <source>
        <dbReference type="Proteomes" id="UP000002195"/>
    </source>
</evidence>
<name>Q54T56_DICDI</name>
<feature type="region of interest" description="Disordered" evidence="8">
    <location>
        <begin position="204"/>
        <end position="236"/>
    </location>
</feature>
<evidence type="ECO:0000313" key="11">
    <source>
        <dbReference type="EMBL" id="EAL66417.1"/>
    </source>
</evidence>
<feature type="compositionally biased region" description="Low complexity" evidence="8">
    <location>
        <begin position="1"/>
        <end position="37"/>
    </location>
</feature>
<dbReference type="VEuPathDB" id="AmoebaDB:DDB_G0281991"/>
<feature type="domain" description="Non-structural maintenance of chromosome element 4 C-terminal" evidence="9">
    <location>
        <begin position="254"/>
        <end position="333"/>
    </location>
</feature>
<evidence type="ECO:0000256" key="6">
    <source>
        <dbReference type="ARBA" id="ARBA00023242"/>
    </source>
</evidence>
<evidence type="ECO:0000256" key="7">
    <source>
        <dbReference type="RuleBase" id="RU365071"/>
    </source>
</evidence>
<comment type="subcellular location">
    <subcellularLocation>
        <location evidence="1 7">Nucleus</location>
    </subcellularLocation>
</comment>
<dbReference type="InterPro" id="IPR027786">
    <property type="entry name" value="Nse4/EID"/>
</dbReference>
<proteinExistence type="inferred from homology"/>